<evidence type="ECO:0000313" key="2">
    <source>
        <dbReference type="Proteomes" id="UP001164539"/>
    </source>
</evidence>
<name>A0ACC1XQR0_MELAZ</name>
<comment type="caution">
    <text evidence="1">The sequence shown here is derived from an EMBL/GenBank/DDBJ whole genome shotgun (WGS) entry which is preliminary data.</text>
</comment>
<organism evidence="1 2">
    <name type="scientific">Melia azedarach</name>
    <name type="common">Chinaberry tree</name>
    <dbReference type="NCBI Taxonomy" id="155640"/>
    <lineage>
        <taxon>Eukaryota</taxon>
        <taxon>Viridiplantae</taxon>
        <taxon>Streptophyta</taxon>
        <taxon>Embryophyta</taxon>
        <taxon>Tracheophyta</taxon>
        <taxon>Spermatophyta</taxon>
        <taxon>Magnoliopsida</taxon>
        <taxon>eudicotyledons</taxon>
        <taxon>Gunneridae</taxon>
        <taxon>Pentapetalae</taxon>
        <taxon>rosids</taxon>
        <taxon>malvids</taxon>
        <taxon>Sapindales</taxon>
        <taxon>Meliaceae</taxon>
        <taxon>Melia</taxon>
    </lineage>
</organism>
<proteinExistence type="predicted"/>
<reference evidence="1 2" key="1">
    <citation type="journal article" date="2023" name="Science">
        <title>Complex scaffold remodeling in plant triterpene biosynthesis.</title>
        <authorList>
            <person name="De La Pena R."/>
            <person name="Hodgson H."/>
            <person name="Liu J.C."/>
            <person name="Stephenson M.J."/>
            <person name="Martin A.C."/>
            <person name="Owen C."/>
            <person name="Harkess A."/>
            <person name="Leebens-Mack J."/>
            <person name="Jimenez L.E."/>
            <person name="Osbourn A."/>
            <person name="Sattely E.S."/>
        </authorList>
    </citation>
    <scope>NUCLEOTIDE SEQUENCE [LARGE SCALE GENOMIC DNA]</scope>
    <source>
        <strain evidence="2">cv. JPN11</strain>
        <tissue evidence="1">Leaf</tissue>
    </source>
</reference>
<sequence>MENFGLLNDDIYFDVLSRLPTKDLLQLKCVCKRWCLLISNPVFRRVQSQKREPISGFFFPQKYNLYSDDIQNIAYIPVELGDGGLHQSVFNFLPEDVLVLASCLNGTRPDAKANIGLAFDPCRNTADSWTNFKLVSVQQFENGSEDPYFSFNIYSSDTDSWRTSQEVCHHRGCIFWNEVIFVEGILHWLTHFGEILAFNVENEKSCVISVPVPEPAAQSGMLFASCIGESNNKLHYVIVSGDGLHIWSLEDYLNFKWNLKCSRSLQVILEQHPSLPCQSYFSWPMDALAFKDGYLLMKGRSDIYLYNVETNKMDEVLSVSELHKYTFSPLSSALPYSLSLVPLK</sequence>
<evidence type="ECO:0000313" key="1">
    <source>
        <dbReference type="EMBL" id="KAJ4713673.1"/>
    </source>
</evidence>
<accession>A0ACC1XQR0</accession>
<dbReference type="EMBL" id="CM051401">
    <property type="protein sequence ID" value="KAJ4713673.1"/>
    <property type="molecule type" value="Genomic_DNA"/>
</dbReference>
<protein>
    <submittedName>
        <fullName evidence="1">F-box protein</fullName>
    </submittedName>
</protein>
<gene>
    <name evidence="1" type="ORF">OWV82_015729</name>
</gene>
<keyword evidence="2" id="KW-1185">Reference proteome</keyword>
<dbReference type="Proteomes" id="UP001164539">
    <property type="component" value="Chromosome 8"/>
</dbReference>